<keyword evidence="1" id="KW-0238">DNA-binding</keyword>
<dbReference type="InterPro" id="IPR001845">
    <property type="entry name" value="HTH_ArsR_DNA-bd_dom"/>
</dbReference>
<dbReference type="Gene3D" id="1.10.10.10">
    <property type="entry name" value="Winged helix-like DNA-binding domain superfamily/Winged helix DNA-binding domain"/>
    <property type="match status" value="1"/>
</dbReference>
<dbReference type="PANTHER" id="PTHR38600:SF1">
    <property type="entry name" value="TRANSCRIPTIONAL REGULATORY PROTEIN"/>
    <property type="match status" value="1"/>
</dbReference>
<evidence type="ECO:0000259" key="2">
    <source>
        <dbReference type="SMART" id="SM00418"/>
    </source>
</evidence>
<dbReference type="Proteomes" id="UP001597493">
    <property type="component" value="Unassembled WGS sequence"/>
</dbReference>
<dbReference type="EMBL" id="JBHUMY010000008">
    <property type="protein sequence ID" value="MFD2660537.1"/>
    <property type="molecule type" value="Genomic_DNA"/>
</dbReference>
<feature type="domain" description="HTH arsR-type" evidence="2">
    <location>
        <begin position="11"/>
        <end position="86"/>
    </location>
</feature>
<comment type="caution">
    <text evidence="3">The sequence shown here is derived from an EMBL/GenBank/DDBJ whole genome shotgun (WGS) entry which is preliminary data.</text>
</comment>
<dbReference type="RefSeq" id="WP_379272036.1">
    <property type="nucleotide sequence ID" value="NZ_JBHUGT010000028.1"/>
</dbReference>
<evidence type="ECO:0000256" key="1">
    <source>
        <dbReference type="ARBA" id="ARBA00023125"/>
    </source>
</evidence>
<dbReference type="InterPro" id="IPR036390">
    <property type="entry name" value="WH_DNA-bd_sf"/>
</dbReference>
<evidence type="ECO:0000313" key="3">
    <source>
        <dbReference type="EMBL" id="MFD2660537.1"/>
    </source>
</evidence>
<dbReference type="InterPro" id="IPR016943">
    <property type="entry name" value="UCP030050_HTH"/>
</dbReference>
<dbReference type="Pfam" id="PF01022">
    <property type="entry name" value="HTH_5"/>
    <property type="match status" value="1"/>
</dbReference>
<dbReference type="PIRSF" id="PIRSF030050">
    <property type="entry name" value="UCP030050_HTH"/>
    <property type="match status" value="1"/>
</dbReference>
<sequence length="316" mass="35388">MRIDLTEQNLHIFEAISSNVRIQIVHLLSQKSMNIKELAEALGLSSAIMTMHVRKLEKAGIVESEMSPGKGGAAQKVCSLIMDNLEIAFPIKDVIPREVRKTEVSIGHFTDVQIQPTCGICTRDSVIGIFDDPRYFLDPDRLNAKILWFGQGYVEYKIPNYLMGDEIPEELEISMEISSEAPLTNNHWPSDITFFVNNVKVGMWTSPGDFGGKGKLNPPWWFESVNQYGLLKHLIIKKEGTFMDGIKLSDVTIDDIGIRNSYWSFRIAVLEDAEHIGGVTLFGSGFGNHNQDIIFRLYYSKAKQAETAAAAANKES</sequence>
<name>A0ABW5QW08_9BACL</name>
<protein>
    <submittedName>
        <fullName evidence="3">ArsR/SmtB family transcription factor</fullName>
    </submittedName>
</protein>
<organism evidence="3 4">
    <name type="scientific">Paenibacillus thailandensis</name>
    <dbReference type="NCBI Taxonomy" id="393250"/>
    <lineage>
        <taxon>Bacteria</taxon>
        <taxon>Bacillati</taxon>
        <taxon>Bacillota</taxon>
        <taxon>Bacilli</taxon>
        <taxon>Bacillales</taxon>
        <taxon>Paenibacillaceae</taxon>
        <taxon>Paenibacillus</taxon>
    </lineage>
</organism>
<keyword evidence="4" id="KW-1185">Reference proteome</keyword>
<dbReference type="SMART" id="SM00418">
    <property type="entry name" value="HTH_ARSR"/>
    <property type="match status" value="1"/>
</dbReference>
<dbReference type="SUPFAM" id="SSF46785">
    <property type="entry name" value="Winged helix' DNA-binding domain"/>
    <property type="match status" value="1"/>
</dbReference>
<gene>
    <name evidence="3" type="ORF">ACFSW5_09710</name>
</gene>
<accession>A0ABW5QW08</accession>
<evidence type="ECO:0000313" key="4">
    <source>
        <dbReference type="Proteomes" id="UP001597493"/>
    </source>
</evidence>
<reference evidence="4" key="1">
    <citation type="journal article" date="2019" name="Int. J. Syst. Evol. Microbiol.">
        <title>The Global Catalogue of Microorganisms (GCM) 10K type strain sequencing project: providing services to taxonomists for standard genome sequencing and annotation.</title>
        <authorList>
            <consortium name="The Broad Institute Genomics Platform"/>
            <consortium name="The Broad Institute Genome Sequencing Center for Infectious Disease"/>
            <person name="Wu L."/>
            <person name="Ma J."/>
        </authorList>
    </citation>
    <scope>NUCLEOTIDE SEQUENCE [LARGE SCALE GENOMIC DNA]</scope>
    <source>
        <strain evidence="4">TISTR 1827</strain>
    </source>
</reference>
<dbReference type="CDD" id="cd00090">
    <property type="entry name" value="HTH_ARSR"/>
    <property type="match status" value="1"/>
</dbReference>
<dbReference type="InterPro" id="IPR011991">
    <property type="entry name" value="ArsR-like_HTH"/>
</dbReference>
<dbReference type="PANTHER" id="PTHR38600">
    <property type="entry name" value="TRANSCRIPTIONAL REGULATORY PROTEIN"/>
    <property type="match status" value="1"/>
</dbReference>
<proteinExistence type="predicted"/>
<dbReference type="InterPro" id="IPR036388">
    <property type="entry name" value="WH-like_DNA-bd_sf"/>
</dbReference>